<evidence type="ECO:0008006" key="3">
    <source>
        <dbReference type="Google" id="ProtNLM"/>
    </source>
</evidence>
<name>A0A557SXP4_9ARCH</name>
<dbReference type="EMBL" id="VOAH01000003">
    <property type="protein sequence ID" value="TVP41380.1"/>
    <property type="molecule type" value="Genomic_DNA"/>
</dbReference>
<organism evidence="1 2">
    <name type="scientific">Candidatus Nitrosocosmicus arcticus</name>
    <dbReference type="NCBI Taxonomy" id="2035267"/>
    <lineage>
        <taxon>Archaea</taxon>
        <taxon>Nitrososphaerota</taxon>
        <taxon>Nitrososphaeria</taxon>
        <taxon>Nitrososphaerales</taxon>
        <taxon>Nitrososphaeraceae</taxon>
        <taxon>Candidatus Nitrosocosmicus</taxon>
    </lineage>
</organism>
<dbReference type="SUPFAM" id="SSF51306">
    <property type="entry name" value="LexA/Signal peptidase"/>
    <property type="match status" value="1"/>
</dbReference>
<dbReference type="GO" id="GO:0004252">
    <property type="term" value="F:serine-type endopeptidase activity"/>
    <property type="evidence" value="ECO:0007669"/>
    <property type="project" value="InterPro"/>
</dbReference>
<sequence>MINSISFLYQSSFALTTFVAASDSMAPSIRTHDIVNTDENFSFDDLKIDDIIVFRAPDPAEENKTVVSRITAVIENGNNVTGNVVLCAPIAINNPIQERTILTKGDANECSIPGIDFPIDEQNYIGKVVSVVMAK</sequence>
<gene>
    <name evidence="1" type="ORF">NARC_30094</name>
</gene>
<evidence type="ECO:0000313" key="2">
    <source>
        <dbReference type="Proteomes" id="UP000315289"/>
    </source>
</evidence>
<comment type="caution">
    <text evidence="1">The sequence shown here is derived from an EMBL/GenBank/DDBJ whole genome shotgun (WGS) entry which is preliminary data.</text>
</comment>
<dbReference type="Gene3D" id="2.10.109.10">
    <property type="entry name" value="Umud Fragment, subunit A"/>
    <property type="match status" value="1"/>
</dbReference>
<dbReference type="InterPro" id="IPR019533">
    <property type="entry name" value="Peptidase_S26"/>
</dbReference>
<keyword evidence="2" id="KW-1185">Reference proteome</keyword>
<dbReference type="AlphaFoldDB" id="A0A557SXP4"/>
<dbReference type="CDD" id="cd06530">
    <property type="entry name" value="S26_SPase_I"/>
    <property type="match status" value="1"/>
</dbReference>
<dbReference type="GO" id="GO:0006465">
    <property type="term" value="P:signal peptide processing"/>
    <property type="evidence" value="ECO:0007669"/>
    <property type="project" value="InterPro"/>
</dbReference>
<dbReference type="OrthoDB" id="4822at2157"/>
<dbReference type="Proteomes" id="UP000315289">
    <property type="component" value="Unassembled WGS sequence"/>
</dbReference>
<accession>A0A557SXP4</accession>
<protein>
    <recommendedName>
        <fullName evidence="3">Signal peptidase I</fullName>
    </recommendedName>
</protein>
<evidence type="ECO:0000313" key="1">
    <source>
        <dbReference type="EMBL" id="TVP41380.1"/>
    </source>
</evidence>
<reference evidence="1 2" key="1">
    <citation type="journal article" date="2019" name="Front. Microbiol.">
        <title>Ammonia Oxidation by the Arctic Terrestrial Thaumarchaeote Candidatus Nitrosocosmicus arcticus Is Stimulated by Increasing Temperatures.</title>
        <authorList>
            <person name="Alves R.J.E."/>
            <person name="Kerou M."/>
            <person name="Zappe A."/>
            <person name="Bittner R."/>
            <person name="Abby S.S."/>
            <person name="Schmidt H.A."/>
            <person name="Pfeifer K."/>
            <person name="Schleper C."/>
        </authorList>
    </citation>
    <scope>NUCLEOTIDE SEQUENCE [LARGE SCALE GENOMIC DNA]</scope>
    <source>
        <strain evidence="1 2">Kfb</strain>
    </source>
</reference>
<dbReference type="InterPro" id="IPR036286">
    <property type="entry name" value="LexA/Signal_pep-like_sf"/>
</dbReference>
<proteinExistence type="predicted"/>